<evidence type="ECO:0000256" key="3">
    <source>
        <dbReference type="ARBA" id="ARBA00023163"/>
    </source>
</evidence>
<proteinExistence type="predicted"/>
<dbReference type="Gene3D" id="1.10.10.10">
    <property type="entry name" value="Winged helix-like DNA-binding domain superfamily/Winged helix DNA-binding domain"/>
    <property type="match status" value="1"/>
</dbReference>
<dbReference type="CDD" id="cd00090">
    <property type="entry name" value="HTH_ARSR"/>
    <property type="match status" value="1"/>
</dbReference>
<dbReference type="SUPFAM" id="SSF46785">
    <property type="entry name" value="Winged helix' DNA-binding domain"/>
    <property type="match status" value="1"/>
</dbReference>
<organism evidence="5 6">
    <name type="scientific">Actinacidiphila guanduensis</name>
    <dbReference type="NCBI Taxonomy" id="310781"/>
    <lineage>
        <taxon>Bacteria</taxon>
        <taxon>Bacillati</taxon>
        <taxon>Actinomycetota</taxon>
        <taxon>Actinomycetes</taxon>
        <taxon>Kitasatosporales</taxon>
        <taxon>Streptomycetaceae</taxon>
        <taxon>Actinacidiphila</taxon>
    </lineage>
</organism>
<dbReference type="AlphaFoldDB" id="A0A1H0BEM5"/>
<dbReference type="InterPro" id="IPR036390">
    <property type="entry name" value="WH_DNA-bd_sf"/>
</dbReference>
<dbReference type="PANTHER" id="PTHR33204">
    <property type="entry name" value="TRANSCRIPTIONAL REGULATOR, MARR FAMILY"/>
    <property type="match status" value="1"/>
</dbReference>
<dbReference type="EMBL" id="FNIE01000004">
    <property type="protein sequence ID" value="SDN44099.1"/>
    <property type="molecule type" value="Genomic_DNA"/>
</dbReference>
<dbReference type="PROSITE" id="PS51118">
    <property type="entry name" value="HTH_HXLR"/>
    <property type="match status" value="1"/>
</dbReference>
<sequence>MLESMAYAVSMRSYGQYCSIARALDVVGDRWTLLIARELLLQGSCRFTDLKNGLPGIATNLLSNRLKELEEAGLVTREDAPPPVATVLYSLSDSGRALEPVLQALGLFGLRFMAEERADDAFQARWLAYAPEWFVTDADPDGPPAVIQLAAGGELAVIELRDGEAHSRLGRADDPDLVLEGPPRAVLGLVNGLIDLQRAERIGLTATGQRDLLARLRPAAREAVPAR</sequence>
<dbReference type="Proteomes" id="UP000199341">
    <property type="component" value="Unassembled WGS sequence"/>
</dbReference>
<accession>A0A1H0BEM5</accession>
<name>A0A1H0BEM5_9ACTN</name>
<dbReference type="InterPro" id="IPR011991">
    <property type="entry name" value="ArsR-like_HTH"/>
</dbReference>
<evidence type="ECO:0000259" key="4">
    <source>
        <dbReference type="PROSITE" id="PS51118"/>
    </source>
</evidence>
<dbReference type="InterPro" id="IPR002577">
    <property type="entry name" value="HTH_HxlR"/>
</dbReference>
<keyword evidence="1" id="KW-0805">Transcription regulation</keyword>
<evidence type="ECO:0000256" key="2">
    <source>
        <dbReference type="ARBA" id="ARBA00023125"/>
    </source>
</evidence>
<dbReference type="Pfam" id="PF01638">
    <property type="entry name" value="HxlR"/>
    <property type="match status" value="1"/>
</dbReference>
<reference evidence="5 6" key="1">
    <citation type="submission" date="2016-10" db="EMBL/GenBank/DDBJ databases">
        <authorList>
            <person name="de Groot N.N."/>
        </authorList>
    </citation>
    <scope>NUCLEOTIDE SEQUENCE [LARGE SCALE GENOMIC DNA]</scope>
    <source>
        <strain evidence="5 6">CGMCC 4.2022</strain>
    </source>
</reference>
<keyword evidence="6" id="KW-1185">Reference proteome</keyword>
<evidence type="ECO:0000313" key="6">
    <source>
        <dbReference type="Proteomes" id="UP000199341"/>
    </source>
</evidence>
<feature type="domain" description="HTH hxlR-type" evidence="4">
    <location>
        <begin position="18"/>
        <end position="117"/>
    </location>
</feature>
<gene>
    <name evidence="5" type="ORF">SAMN05216259_104159</name>
</gene>
<keyword evidence="2" id="KW-0238">DNA-binding</keyword>
<evidence type="ECO:0000256" key="1">
    <source>
        <dbReference type="ARBA" id="ARBA00023015"/>
    </source>
</evidence>
<protein>
    <submittedName>
        <fullName evidence="5">Transcriptional regulator, HxlR family</fullName>
    </submittedName>
</protein>
<dbReference type="STRING" id="310781.SAMN05216259_104159"/>
<dbReference type="InterPro" id="IPR036388">
    <property type="entry name" value="WH-like_DNA-bd_sf"/>
</dbReference>
<keyword evidence="3" id="KW-0804">Transcription</keyword>
<dbReference type="GO" id="GO:0003677">
    <property type="term" value="F:DNA binding"/>
    <property type="evidence" value="ECO:0007669"/>
    <property type="project" value="UniProtKB-KW"/>
</dbReference>
<dbReference type="PANTHER" id="PTHR33204:SF18">
    <property type="entry name" value="TRANSCRIPTIONAL REGULATORY PROTEIN"/>
    <property type="match status" value="1"/>
</dbReference>
<evidence type="ECO:0000313" key="5">
    <source>
        <dbReference type="EMBL" id="SDN44099.1"/>
    </source>
</evidence>